<dbReference type="Proteomes" id="UP000319711">
    <property type="component" value="Segment"/>
</dbReference>
<reference evidence="1 2" key="1">
    <citation type="submission" date="2019-06" db="EMBL/GenBank/DDBJ databases">
        <authorList>
            <person name="Fakulujo A."/>
            <person name="Fiaz D."/>
            <person name="Garg S."/>
            <person name="Gordon G."/>
            <person name="Haider Z."/>
            <person name="Hale A."/>
            <person name="Hodges K."/>
            <person name="Jacob L."/>
            <person name="Kandil F."/>
            <person name="Kincaid V."/>
            <person name="Melchor-Guerra M."/>
            <person name="Morrelli A."/>
            <person name="Morris R."/>
            <person name="Nawaz M."/>
            <person name="Nguyen N."/>
            <person name="Omair A."/>
            <person name="Pray J."/>
            <person name="Saleem H."/>
            <person name="Saravane K."/>
            <person name="Sharma A."/>
            <person name="Singh A."/>
            <person name="Walston M."/>
            <person name="Zaman H."/>
            <person name="Puthuveetil N."/>
            <person name="Do L."/>
            <person name="Islam N."/>
            <person name="Johnson A."/>
        </authorList>
    </citation>
    <scope>NUCLEOTIDE SEQUENCE [LARGE SCALE GENOMIC DNA]</scope>
</reference>
<name>A0A514A8L2_9CAUD</name>
<organism evidence="1 2">
    <name type="scientific">Pantoea phage Kyle</name>
    <dbReference type="NCBI Taxonomy" id="2589665"/>
    <lineage>
        <taxon>Viruses</taxon>
        <taxon>Duplodnaviria</taxon>
        <taxon>Heunggongvirae</taxon>
        <taxon>Uroviricota</taxon>
        <taxon>Caudoviricetes</taxon>
        <taxon>Lindbergviridae</taxon>
        <taxon>Kylevirus</taxon>
        <taxon>Kylevirus kyle</taxon>
    </lineage>
</organism>
<dbReference type="GeneID" id="55620378"/>
<gene>
    <name evidence="1" type="primary">85</name>
    <name evidence="1" type="ORF">KYLE_88</name>
</gene>
<keyword evidence="2" id="KW-1185">Reference proteome</keyword>
<proteinExistence type="predicted"/>
<dbReference type="KEGG" id="vg:55620378"/>
<evidence type="ECO:0000313" key="2">
    <source>
        <dbReference type="Proteomes" id="UP000319711"/>
    </source>
</evidence>
<protein>
    <submittedName>
        <fullName evidence="1">Uncharacterized protein</fullName>
    </submittedName>
</protein>
<dbReference type="EMBL" id="MN038177">
    <property type="protein sequence ID" value="QDH49618.1"/>
    <property type="molecule type" value="Genomic_DNA"/>
</dbReference>
<sequence length="100" mass="11257">MKNLERQMLEHNPALQDQLVNELMETIMRHKYNINVADVHTALLRVQTTVCAQSGTNQHSAEFGFGMVGQEPIPTIAEFICYDKTQDVQKPGEVPSVSDE</sequence>
<evidence type="ECO:0000313" key="1">
    <source>
        <dbReference type="EMBL" id="QDH49618.1"/>
    </source>
</evidence>
<accession>A0A514A8L2</accession>
<dbReference type="RefSeq" id="YP_009849920.1">
    <property type="nucleotide sequence ID" value="NC_048796.1"/>
</dbReference>